<feature type="region of interest" description="Disordered" evidence="1">
    <location>
        <begin position="289"/>
        <end position="312"/>
    </location>
</feature>
<dbReference type="Gene3D" id="2.60.40.10">
    <property type="entry name" value="Immunoglobulins"/>
    <property type="match status" value="3"/>
</dbReference>
<evidence type="ECO:0000256" key="1">
    <source>
        <dbReference type="SAM" id="MobiDB-lite"/>
    </source>
</evidence>
<dbReference type="SUPFAM" id="SSF53850">
    <property type="entry name" value="Periplasmic binding protein-like II"/>
    <property type="match status" value="1"/>
</dbReference>
<evidence type="ECO:0000259" key="3">
    <source>
        <dbReference type="Pfam" id="PF07705"/>
    </source>
</evidence>
<feature type="region of interest" description="Disordered" evidence="1">
    <location>
        <begin position="563"/>
        <end position="599"/>
    </location>
</feature>
<sequence length="626" mass="68337">MKSCRADTPARPFPVRICPALQMLGMLLCSLFFASAVLAQTLEVEFAQGPFDEPRVRAAAFSVADWQQLSGQYGQAVRYVMVRYGDDEVWHEQTPQAPDRARALMAEAGYMDGFPTPAIIFHDQSTARLAVLIRRALSTIGVEASTQLVAPQDRAAAIAATQYNFGRERIEIPYIFLTTSRRTPPIERLNPVADLIAGRPLVRFNPDTRMLLVQVPVQNIGRGEAPPSTMALNDLSRRLRFANVRVPAIGPRSATQVEVTAPVPEAALGQELLLQAIVDPDERVLELNDQNNLSPTVPFTPPEPRPRPEPKPDLTVEWQRHAFDPQTGVLTVALVVRNSGAGNAKAHAVDIIDQDGARLARSAVPPLSPDSLFEASQTILVAERSLGRTIVLAAIVDSADQVDETNERNNQCRLQRIPIPAPEPEEEVFADLAVRISATSVQNDGRSVDVALEVVNTGARTSPSTSLTLRGDTDSEVIRLFVPSLRPGTSWSSTQTVVSRFRATGGAFELLARVDPDNLIPETNKANNRFVRTVMLPFPYLIWGGVGLAVILVLSMVFPRFRPGPKRPKAQRDSPPSPKTSLDYVPRPDPGFQQIDPDDAGGAVKLEVSLRAVTDAGQQTLIKEDA</sequence>
<keyword evidence="2" id="KW-1133">Transmembrane helix</keyword>
<accession>A0A2T6KC51</accession>
<dbReference type="AlphaFoldDB" id="A0A2T6KC51"/>
<organism evidence="4 5">
    <name type="scientific">Yoonia sediminilitoris</name>
    <dbReference type="NCBI Taxonomy" id="1286148"/>
    <lineage>
        <taxon>Bacteria</taxon>
        <taxon>Pseudomonadati</taxon>
        <taxon>Pseudomonadota</taxon>
        <taxon>Alphaproteobacteria</taxon>
        <taxon>Rhodobacterales</taxon>
        <taxon>Paracoccaceae</taxon>
        <taxon>Yoonia</taxon>
    </lineage>
</organism>
<keyword evidence="2" id="KW-0472">Membrane</keyword>
<dbReference type="InterPro" id="IPR011635">
    <property type="entry name" value="CARDB"/>
</dbReference>
<gene>
    <name evidence="4" type="ORF">C8N45_11092</name>
</gene>
<feature type="transmembrane region" description="Helical" evidence="2">
    <location>
        <begin position="540"/>
        <end position="559"/>
    </location>
</feature>
<evidence type="ECO:0000256" key="2">
    <source>
        <dbReference type="SAM" id="Phobius"/>
    </source>
</evidence>
<dbReference type="OrthoDB" id="9803988at2"/>
<keyword evidence="2" id="KW-0812">Transmembrane</keyword>
<reference evidence="4 5" key="1">
    <citation type="submission" date="2018-04" db="EMBL/GenBank/DDBJ databases">
        <title>Genomic Encyclopedia of Archaeal and Bacterial Type Strains, Phase II (KMG-II): from individual species to whole genera.</title>
        <authorList>
            <person name="Goeker M."/>
        </authorList>
    </citation>
    <scope>NUCLEOTIDE SEQUENCE [LARGE SCALE GENOMIC DNA]</scope>
    <source>
        <strain evidence="4 5">DSM 29955</strain>
    </source>
</reference>
<feature type="domain" description="CARDB" evidence="3">
    <location>
        <begin position="213"/>
        <end position="292"/>
    </location>
</feature>
<dbReference type="EMBL" id="QBUD01000010">
    <property type="protein sequence ID" value="PUB12453.1"/>
    <property type="molecule type" value="Genomic_DNA"/>
</dbReference>
<proteinExistence type="predicted"/>
<dbReference type="Gene3D" id="3.10.105.10">
    <property type="entry name" value="Dipeptide-binding Protein, Domain 3"/>
    <property type="match status" value="1"/>
</dbReference>
<keyword evidence="5" id="KW-1185">Reference proteome</keyword>
<protein>
    <submittedName>
        <fullName evidence="4">Extracellular solute-binding protein (Family 5)</fullName>
    </submittedName>
</protein>
<evidence type="ECO:0000313" key="5">
    <source>
        <dbReference type="Proteomes" id="UP000244523"/>
    </source>
</evidence>
<feature type="domain" description="CARDB" evidence="3">
    <location>
        <begin position="311"/>
        <end position="412"/>
    </location>
</feature>
<dbReference type="Proteomes" id="UP000244523">
    <property type="component" value="Unassembled WGS sequence"/>
</dbReference>
<dbReference type="InterPro" id="IPR013783">
    <property type="entry name" value="Ig-like_fold"/>
</dbReference>
<name>A0A2T6KC51_9RHOB</name>
<feature type="domain" description="CARDB" evidence="3">
    <location>
        <begin position="430"/>
        <end position="530"/>
    </location>
</feature>
<evidence type="ECO:0000313" key="4">
    <source>
        <dbReference type="EMBL" id="PUB12453.1"/>
    </source>
</evidence>
<dbReference type="Pfam" id="PF07705">
    <property type="entry name" value="CARDB"/>
    <property type="match status" value="3"/>
</dbReference>
<comment type="caution">
    <text evidence="4">The sequence shown here is derived from an EMBL/GenBank/DDBJ whole genome shotgun (WGS) entry which is preliminary data.</text>
</comment>